<dbReference type="AlphaFoldDB" id="A0A556MTE2"/>
<dbReference type="RefSeq" id="WP_144246643.1">
    <property type="nucleotide sequence ID" value="NZ_VLPK01000001.1"/>
</dbReference>
<name>A0A556MTE2_9SPHI</name>
<dbReference type="Proteomes" id="UP000318733">
    <property type="component" value="Unassembled WGS sequence"/>
</dbReference>
<keyword evidence="2" id="KW-1185">Reference proteome</keyword>
<accession>A0A556MTE2</accession>
<gene>
    <name evidence="1" type="ORF">FO440_02490</name>
</gene>
<proteinExistence type="predicted"/>
<comment type="caution">
    <text evidence="1">The sequence shown here is derived from an EMBL/GenBank/DDBJ whole genome shotgun (WGS) entry which is preliminary data.</text>
</comment>
<reference evidence="1 2" key="1">
    <citation type="submission" date="2019-07" db="EMBL/GenBank/DDBJ databases">
        <authorList>
            <person name="Huq M.A."/>
        </authorList>
    </citation>
    <scope>NUCLEOTIDE SEQUENCE [LARGE SCALE GENOMIC DNA]</scope>
    <source>
        <strain evidence="1 2">MAH-19</strain>
    </source>
</reference>
<dbReference type="OrthoDB" id="624715at2"/>
<organism evidence="1 2">
    <name type="scientific">Mucilaginibacter corticis</name>
    <dbReference type="NCBI Taxonomy" id="2597670"/>
    <lineage>
        <taxon>Bacteria</taxon>
        <taxon>Pseudomonadati</taxon>
        <taxon>Bacteroidota</taxon>
        <taxon>Sphingobacteriia</taxon>
        <taxon>Sphingobacteriales</taxon>
        <taxon>Sphingobacteriaceae</taxon>
        <taxon>Mucilaginibacter</taxon>
    </lineage>
</organism>
<dbReference type="EMBL" id="VLPK01000001">
    <property type="protein sequence ID" value="TSJ43078.1"/>
    <property type="molecule type" value="Genomic_DNA"/>
</dbReference>
<sequence length="710" mass="79818">MKEFKVILNILLLLYCSCRYKVEAQDIALSKPYSVSPSPNYSLSAKDVNNTILTDGVNSSGNPFWVSDKTVGWQNTQRIVIDIDLKQVSIIDNIAFNTARGNNSDVHFPAHIFAFGSINKLDYSYFGDAISDTSNSGSNYEVKKFTLPAVKQKAQYVKLIIIPKGYYVFCDEIEIFKGSQIGKSSPDIIKPDDVNGYVNSLLSITRYRSDLKRNNYALNAGISENLKQIKADRLHSYQEQYKKELIVDKVSPWTNLLTPYKPINSNDYQYRLYTPVNGTSYGAFVVTNLSNATRTINCVINNTALSVNRLQLYTVPFVMSGKESQEVADPLLVYNTPVVLVPGESKMFLFTVLGKSAGKTTATIKISSETFVTNLQVDNTVWSNNSLNKDSINAVNWAYLNNPLISDRSEEAINDLLKHGINTMVIPPTALPLIGSSDFKSYESYISKLKSFKKLFLFVNFNNKNNFKGTSFMSAEWQGSFIKWYNGILASSKLYGFSQSQIYLYPYDEIGAKDVDDFYSFLAWIKSNYPAIHTFATIDKINSIKKIVPLLSIAQVINSKDVIDEINGSAHNDVWIYDTKPNAESLSPYTYYRLISWKAFLYNMDGVGFWNYADINNPSVNKLNLNSFDGVNNTNYSVIYRGSGPGFIASRRWEAFSEGIEDFKLLKLYAEKSGIGKAKLMAESVINSPDDITRADSIRNQILSSLSILK</sequence>
<protein>
    <recommendedName>
        <fullName evidence="3">DUF4091 domain-containing protein</fullName>
    </recommendedName>
</protein>
<evidence type="ECO:0000313" key="2">
    <source>
        <dbReference type="Proteomes" id="UP000318733"/>
    </source>
</evidence>
<evidence type="ECO:0008006" key="3">
    <source>
        <dbReference type="Google" id="ProtNLM"/>
    </source>
</evidence>
<evidence type="ECO:0000313" key="1">
    <source>
        <dbReference type="EMBL" id="TSJ43078.1"/>
    </source>
</evidence>